<protein>
    <submittedName>
        <fullName evidence="1">Uncharacterized protein</fullName>
    </submittedName>
</protein>
<sequence>MLVNNFNVSACLNFQQQEGDERWMPWNYENIHKFKKKAHRFKHWMCGRNNFKLFHAIVCEANFSMLAYFP</sequence>
<accession>A0A0V0ZD86</accession>
<comment type="caution">
    <text evidence="1">The sequence shown here is derived from an EMBL/GenBank/DDBJ whole genome shotgun (WGS) entry which is preliminary data.</text>
</comment>
<reference evidence="1 2" key="1">
    <citation type="submission" date="2015-01" db="EMBL/GenBank/DDBJ databases">
        <title>Evolution of Trichinella species and genotypes.</title>
        <authorList>
            <person name="Korhonen P.K."/>
            <person name="Edoardo P."/>
            <person name="Giuseppe L.R."/>
            <person name="Gasser R.B."/>
        </authorList>
    </citation>
    <scope>NUCLEOTIDE SEQUENCE [LARGE SCALE GENOMIC DNA]</scope>
    <source>
        <strain evidence="1">ISS2496</strain>
    </source>
</reference>
<dbReference type="AlphaFoldDB" id="A0A0V0ZD86"/>
<dbReference type="Proteomes" id="UP000054783">
    <property type="component" value="Unassembled WGS sequence"/>
</dbReference>
<keyword evidence="2" id="KW-1185">Reference proteome</keyword>
<name>A0A0V0ZD86_9BILA</name>
<dbReference type="EMBL" id="JYDQ01000228">
    <property type="protein sequence ID" value="KRY10502.1"/>
    <property type="molecule type" value="Genomic_DNA"/>
</dbReference>
<gene>
    <name evidence="1" type="ORF">T12_7500</name>
</gene>
<evidence type="ECO:0000313" key="2">
    <source>
        <dbReference type="Proteomes" id="UP000054783"/>
    </source>
</evidence>
<organism evidence="1 2">
    <name type="scientific">Trichinella patagoniensis</name>
    <dbReference type="NCBI Taxonomy" id="990121"/>
    <lineage>
        <taxon>Eukaryota</taxon>
        <taxon>Metazoa</taxon>
        <taxon>Ecdysozoa</taxon>
        <taxon>Nematoda</taxon>
        <taxon>Enoplea</taxon>
        <taxon>Dorylaimia</taxon>
        <taxon>Trichinellida</taxon>
        <taxon>Trichinellidae</taxon>
        <taxon>Trichinella</taxon>
    </lineage>
</organism>
<proteinExistence type="predicted"/>
<evidence type="ECO:0000313" key="1">
    <source>
        <dbReference type="EMBL" id="KRY10502.1"/>
    </source>
</evidence>